<dbReference type="SUPFAM" id="SSF52540">
    <property type="entry name" value="P-loop containing nucleoside triphosphate hydrolases"/>
    <property type="match status" value="2"/>
</dbReference>
<keyword evidence="2" id="KW-0547">Nucleotide-binding</keyword>
<dbReference type="Proteomes" id="UP000245998">
    <property type="component" value="Unassembled WGS sequence"/>
</dbReference>
<evidence type="ECO:0000313" key="10">
    <source>
        <dbReference type="Proteomes" id="UP000245998"/>
    </source>
</evidence>
<evidence type="ECO:0000256" key="6">
    <source>
        <dbReference type="SAM" id="Coils"/>
    </source>
</evidence>
<gene>
    <name evidence="9" type="ORF">DCC39_02180</name>
</gene>
<evidence type="ECO:0000256" key="5">
    <source>
        <dbReference type="ARBA" id="ARBA00023136"/>
    </source>
</evidence>
<feature type="coiled-coil region" evidence="6">
    <location>
        <begin position="493"/>
        <end position="524"/>
    </location>
</feature>
<comment type="caution">
    <text evidence="9">The sequence shown here is derived from an EMBL/GenBank/DDBJ whole genome shotgun (WGS) entry which is preliminary data.</text>
</comment>
<dbReference type="GO" id="GO:0003924">
    <property type="term" value="F:GTPase activity"/>
    <property type="evidence" value="ECO:0007669"/>
    <property type="project" value="InterPro"/>
</dbReference>
<dbReference type="CDD" id="cd09912">
    <property type="entry name" value="DLP_2"/>
    <property type="match status" value="2"/>
</dbReference>
<keyword evidence="6" id="KW-0175">Coiled coil</keyword>
<reference evidence="9 10" key="1">
    <citation type="submission" date="2018-04" db="EMBL/GenBank/DDBJ databases">
        <title>Camelliibacillus theae gen. nov., sp. nov., isolated from Pu'er tea.</title>
        <authorList>
            <person name="Niu L."/>
        </authorList>
    </citation>
    <scope>NUCLEOTIDE SEQUENCE [LARGE SCALE GENOMIC DNA]</scope>
    <source>
        <strain evidence="9 10">T8</strain>
    </source>
</reference>
<evidence type="ECO:0000256" key="1">
    <source>
        <dbReference type="ARBA" id="ARBA00004370"/>
    </source>
</evidence>
<feature type="coiled-coil region" evidence="6">
    <location>
        <begin position="317"/>
        <end position="351"/>
    </location>
</feature>
<dbReference type="OrthoDB" id="5477114at2"/>
<dbReference type="InterPro" id="IPR027094">
    <property type="entry name" value="Mitofusin_fam"/>
</dbReference>
<evidence type="ECO:0000313" key="9">
    <source>
        <dbReference type="EMBL" id="PWA13274.1"/>
    </source>
</evidence>
<dbReference type="InterPro" id="IPR045063">
    <property type="entry name" value="Dynamin_N"/>
</dbReference>
<keyword evidence="4" id="KW-0342">GTP-binding</keyword>
<keyword evidence="3" id="KW-0378">Hydrolase</keyword>
<feature type="domain" description="Dynamin N-terminal" evidence="8">
    <location>
        <begin position="56"/>
        <end position="210"/>
    </location>
</feature>
<sequence>MNSKLAITQEATVININDWVGRLAVIREKMQAKGDENNARKILQLVEKVKHNEFSIGFCGHFSAGKSSMINELWEEDLLPSSPIPTSANLVKVKAGEPWARIYFKQQQPIQFSYPYDINKVKKYCVDGDEVESVEISHPSIHFPENVVIMDTPGIDSTDDAHRVATASSLHLADIVFYVMDYNHVQSELNFHFAKEIKEQGKKVYFVINQIDKHHSEEISFADFRQGVDDAFQNWNIQPDGVFYTSLQNKEHVHNEFQQLKQFIHSLIEQKDEAFHENLWNATVSVINEHYHWLKSLNESKKEELHKQISTLSNIEISKIKEEYEEASQKKKNNETKLHQFEDELKNELAKILNNAILMPFETRDLAKSFLESKQANFKVGMFFSKKKTEEERDRRLQAFYTNFMEKVSAQLDWHIKQLLVNKAKDYGIEDGNGLFTSIYNEEIEIQQTLLNELVKPGASVNGDYILKYTEDVAEEVKKAFKQFGLRVLDRLMERLQFHLDQENQKLEQQIGETSKIINAFQAKNHLEKEEQSNKTALLAILNEEHFAEQSEIEKAIKNLPNEKQVSIANSDDLYEGENKSQEVDFDGPPVEQQNDKQDEVENSREAILHTVHKLKAVSKEIKGLSGFKTTAKEMIERANRLENKQYTVALFGAFSAGKSSFANALIGDHVLPVSPNPTTATINKILPVNDEHPHGTVVVKMKPEKLLLEDIQSSLKYFNKQVDTIHGTRETIDTIKADELSPKEKPHFSFLQAVRRGIDFYRNHAGSEMTISLKEFEQFVADEEKACFVEWIELYYDCPLTQEGITLVDTPGADSVNARHTGVAFEYIKNADAILFVTYYNHAFSHADKEFLIQLGRVKDIFELDKMFFIVNAADLAKSNDELEMVLEHVNGNLLQYGIRHPRIFPVSSQMALLSKIGQKRKLSTEQETRLMGMMKATSGNVTDLSEKGYVQSKIEAFERSFHLFTSKELTAAAVDAANTEISRTVETLKEWIESAQLSSEKREEKRRQSEQLRNDLINEVRSIELASDKRALLQEIEELFYYVKQRLFLRYNEMFQQAFNPAVLQNDKQPVKEKLKGCLQELVDFIGFDLAQEVRATSLRIEAFLSKQIKSTFNQAEKSIHERSSSSFLHNFEMDSIELPQFHEPFDTVNVPALYPILAKFKNTKHFFELDGKKEMREAIETAFQSPVEDYLSVNRKQLSAYYDEIFNEETEKLKRRLEREINDYFDGQLSALAPNVDIQELQSLCNKIMEV</sequence>
<protein>
    <recommendedName>
        <fullName evidence="8">Dynamin N-terminal domain-containing protein</fullName>
    </recommendedName>
</protein>
<dbReference type="GO" id="GO:0016020">
    <property type="term" value="C:membrane"/>
    <property type="evidence" value="ECO:0007669"/>
    <property type="project" value="UniProtKB-SubCell"/>
</dbReference>
<feature type="domain" description="Dynamin N-terminal" evidence="8">
    <location>
        <begin position="649"/>
        <end position="873"/>
    </location>
</feature>
<dbReference type="InterPro" id="IPR027417">
    <property type="entry name" value="P-loop_NTPase"/>
</dbReference>
<accession>A0A2U1K7S6</accession>
<feature type="region of interest" description="Disordered" evidence="7">
    <location>
        <begin position="577"/>
        <end position="599"/>
    </location>
</feature>
<dbReference type="AlphaFoldDB" id="A0A2U1K7S6"/>
<keyword evidence="10" id="KW-1185">Reference proteome</keyword>
<evidence type="ECO:0000256" key="7">
    <source>
        <dbReference type="SAM" id="MobiDB-lite"/>
    </source>
</evidence>
<dbReference type="Gene3D" id="3.40.50.300">
    <property type="entry name" value="P-loop containing nucleotide triphosphate hydrolases"/>
    <property type="match status" value="2"/>
</dbReference>
<dbReference type="Pfam" id="PF00350">
    <property type="entry name" value="Dynamin_N"/>
    <property type="match status" value="2"/>
</dbReference>
<evidence type="ECO:0000256" key="4">
    <source>
        <dbReference type="ARBA" id="ARBA00023134"/>
    </source>
</evidence>
<proteinExistence type="predicted"/>
<evidence type="ECO:0000259" key="8">
    <source>
        <dbReference type="Pfam" id="PF00350"/>
    </source>
</evidence>
<keyword evidence="5" id="KW-0472">Membrane</keyword>
<dbReference type="RefSeq" id="WP_116553235.1">
    <property type="nucleotide sequence ID" value="NZ_QCZG01000002.1"/>
</dbReference>
<dbReference type="EMBL" id="QCZG01000002">
    <property type="protein sequence ID" value="PWA13274.1"/>
    <property type="molecule type" value="Genomic_DNA"/>
</dbReference>
<evidence type="ECO:0000256" key="2">
    <source>
        <dbReference type="ARBA" id="ARBA00022741"/>
    </source>
</evidence>
<organism evidence="9 10">
    <name type="scientific">Pueribacillus theae</name>
    <dbReference type="NCBI Taxonomy" id="2171751"/>
    <lineage>
        <taxon>Bacteria</taxon>
        <taxon>Bacillati</taxon>
        <taxon>Bacillota</taxon>
        <taxon>Bacilli</taxon>
        <taxon>Bacillales</taxon>
        <taxon>Bacillaceae</taxon>
        <taxon>Pueribacillus</taxon>
    </lineage>
</organism>
<evidence type="ECO:0000256" key="3">
    <source>
        <dbReference type="ARBA" id="ARBA00022801"/>
    </source>
</evidence>
<dbReference type="PANTHER" id="PTHR10465:SF0">
    <property type="entry name" value="SARCALUMENIN"/>
    <property type="match status" value="1"/>
</dbReference>
<name>A0A2U1K7S6_9BACI</name>
<dbReference type="PANTHER" id="PTHR10465">
    <property type="entry name" value="TRANSMEMBRANE GTPASE FZO1"/>
    <property type="match status" value="1"/>
</dbReference>
<dbReference type="GO" id="GO:0005525">
    <property type="term" value="F:GTP binding"/>
    <property type="evidence" value="ECO:0007669"/>
    <property type="project" value="UniProtKB-KW"/>
</dbReference>
<comment type="subcellular location">
    <subcellularLocation>
        <location evidence="1">Membrane</location>
    </subcellularLocation>
</comment>